<evidence type="ECO:0000259" key="6">
    <source>
        <dbReference type="Pfam" id="PF25917"/>
    </source>
</evidence>
<dbReference type="EMBL" id="CP042425">
    <property type="protein sequence ID" value="QEL16235.1"/>
    <property type="molecule type" value="Genomic_DNA"/>
</dbReference>
<evidence type="ECO:0000256" key="5">
    <source>
        <dbReference type="SAM" id="MobiDB-lite"/>
    </source>
</evidence>
<evidence type="ECO:0000259" key="7">
    <source>
        <dbReference type="Pfam" id="PF25954"/>
    </source>
</evidence>
<keyword evidence="4" id="KW-0175">Coiled coil</keyword>
<dbReference type="SUPFAM" id="SSF111369">
    <property type="entry name" value="HlyD-like secretion proteins"/>
    <property type="match status" value="2"/>
</dbReference>
<dbReference type="PANTHER" id="PTHR30469:SF37">
    <property type="entry name" value="RAGD PROTEIN"/>
    <property type="match status" value="1"/>
</dbReference>
<protein>
    <submittedName>
        <fullName evidence="9">Efflux RND transporter periplasmic adaptor subunit</fullName>
    </submittedName>
</protein>
<feature type="domain" description="Multidrug resistance protein MdtA-like C-terminal permuted SH3" evidence="8">
    <location>
        <begin position="369"/>
        <end position="423"/>
    </location>
</feature>
<evidence type="ECO:0000256" key="1">
    <source>
        <dbReference type="ARBA" id="ARBA00004196"/>
    </source>
</evidence>
<sequence length="458" mass="48797">MTTLTPIPADRSSPPRRRWRIAGASVVAILGLGAASQAALGLREPQQPTSQVAPTDRTVTVVSPTAMPVTTDLLLPAQLLPYEQTNLHARIDGYVAKWHVDRGARVKAGQLLAEIAAPEVDQQTKQAEAAVEQGRALLVQRRADLEQAKAELDAAKAQVKVAEANREYAASEDKRQTALGTAVSRTESEVAARNRDATAAQVLAANADVGAKEKLIVSRVAAIGTQEATVRGLEADARRLKEVQGFKRIVAPFDGTVTRRFAEVGMLLSTVTPQPLFHVQNSATLRVQVDVPQGYATGAKAAKVGYVIVPESPNHPLAATVARTANALDPTTRTLRVELELPNESRTVLAGTYAQVRIALAPSHTSQMVPVSALRYTPQGVEVIVVEGDKPFVRPVKLGRDYGRTVEVVSGLSGGEQLVVNPADDLAGGQTVRIQGTTKPAEPTTLAETWPSGHSTRR</sequence>
<evidence type="ECO:0000313" key="9">
    <source>
        <dbReference type="EMBL" id="QEL16235.1"/>
    </source>
</evidence>
<evidence type="ECO:0000313" key="10">
    <source>
        <dbReference type="Proteomes" id="UP000324974"/>
    </source>
</evidence>
<dbReference type="OrthoDB" id="266524at2"/>
<organism evidence="9 10">
    <name type="scientific">Limnoglobus roseus</name>
    <dbReference type="NCBI Taxonomy" id="2598579"/>
    <lineage>
        <taxon>Bacteria</taxon>
        <taxon>Pseudomonadati</taxon>
        <taxon>Planctomycetota</taxon>
        <taxon>Planctomycetia</taxon>
        <taxon>Gemmatales</taxon>
        <taxon>Gemmataceae</taxon>
        <taxon>Limnoglobus</taxon>
    </lineage>
</organism>
<dbReference type="PANTHER" id="PTHR30469">
    <property type="entry name" value="MULTIDRUG RESISTANCE PROTEIN MDTA"/>
    <property type="match status" value="1"/>
</dbReference>
<dbReference type="Proteomes" id="UP000324974">
    <property type="component" value="Chromosome"/>
</dbReference>
<name>A0A5C1ACB1_9BACT</name>
<proteinExistence type="inferred from homology"/>
<feature type="domain" description="Multidrug resistance protein MdtA-like barrel-sandwich hybrid" evidence="6">
    <location>
        <begin position="84"/>
        <end position="276"/>
    </location>
</feature>
<evidence type="ECO:0000256" key="4">
    <source>
        <dbReference type="SAM" id="Coils"/>
    </source>
</evidence>
<dbReference type="Pfam" id="PF25917">
    <property type="entry name" value="BSH_RND"/>
    <property type="match status" value="1"/>
</dbReference>
<evidence type="ECO:0000256" key="3">
    <source>
        <dbReference type="ARBA" id="ARBA00022448"/>
    </source>
</evidence>
<dbReference type="NCBIfam" id="TIGR01730">
    <property type="entry name" value="RND_mfp"/>
    <property type="match status" value="1"/>
</dbReference>
<accession>A0A5C1ACB1</accession>
<dbReference type="Pfam" id="PF25967">
    <property type="entry name" value="RND-MFP_C"/>
    <property type="match status" value="1"/>
</dbReference>
<comment type="subcellular location">
    <subcellularLocation>
        <location evidence="1">Cell envelope</location>
    </subcellularLocation>
</comment>
<evidence type="ECO:0000256" key="2">
    <source>
        <dbReference type="ARBA" id="ARBA00009477"/>
    </source>
</evidence>
<dbReference type="AlphaFoldDB" id="A0A5C1ACB1"/>
<dbReference type="Gene3D" id="2.40.50.100">
    <property type="match status" value="2"/>
</dbReference>
<dbReference type="GO" id="GO:1990281">
    <property type="term" value="C:efflux pump complex"/>
    <property type="evidence" value="ECO:0007669"/>
    <property type="project" value="TreeGrafter"/>
</dbReference>
<feature type="coiled-coil region" evidence="4">
    <location>
        <begin position="138"/>
        <end position="174"/>
    </location>
</feature>
<keyword evidence="3" id="KW-0813">Transport</keyword>
<dbReference type="Gene3D" id="2.40.420.20">
    <property type="match status" value="1"/>
</dbReference>
<dbReference type="InterPro" id="IPR058627">
    <property type="entry name" value="MdtA-like_C"/>
</dbReference>
<feature type="region of interest" description="Disordered" evidence="5">
    <location>
        <begin position="435"/>
        <end position="458"/>
    </location>
</feature>
<dbReference type="GO" id="GO:0015562">
    <property type="term" value="F:efflux transmembrane transporter activity"/>
    <property type="evidence" value="ECO:0007669"/>
    <property type="project" value="TreeGrafter"/>
</dbReference>
<dbReference type="Gene3D" id="2.40.30.170">
    <property type="match status" value="1"/>
</dbReference>
<dbReference type="Gene3D" id="1.10.287.470">
    <property type="entry name" value="Helix hairpin bin"/>
    <property type="match status" value="1"/>
</dbReference>
<dbReference type="Pfam" id="PF25954">
    <property type="entry name" value="Beta-barrel_RND_2"/>
    <property type="match status" value="1"/>
</dbReference>
<reference evidence="10" key="1">
    <citation type="submission" date="2019-08" db="EMBL/GenBank/DDBJ databases">
        <title>Limnoglobus roseus gen. nov., sp. nov., a novel freshwater planctomycete with a giant genome from the family Gemmataceae.</title>
        <authorList>
            <person name="Kulichevskaya I.S."/>
            <person name="Naumoff D.G."/>
            <person name="Miroshnikov K."/>
            <person name="Ivanova A."/>
            <person name="Philippov D.A."/>
            <person name="Hakobyan A."/>
            <person name="Rijpstra I.C."/>
            <person name="Sinninghe Damste J.S."/>
            <person name="Liesack W."/>
            <person name="Dedysh S.N."/>
        </authorList>
    </citation>
    <scope>NUCLEOTIDE SEQUENCE [LARGE SCALE GENOMIC DNA]</scope>
    <source>
        <strain evidence="10">PX52</strain>
    </source>
</reference>
<dbReference type="InterPro" id="IPR058792">
    <property type="entry name" value="Beta-barrel_RND_2"/>
</dbReference>
<evidence type="ECO:0000259" key="8">
    <source>
        <dbReference type="Pfam" id="PF25967"/>
    </source>
</evidence>
<comment type="similarity">
    <text evidence="2">Belongs to the membrane fusion protein (MFP) (TC 8.A.1) family.</text>
</comment>
<dbReference type="InterPro" id="IPR058625">
    <property type="entry name" value="MdtA-like_BSH"/>
</dbReference>
<keyword evidence="10" id="KW-1185">Reference proteome</keyword>
<dbReference type="RefSeq" id="WP_149110992.1">
    <property type="nucleotide sequence ID" value="NZ_CP042425.1"/>
</dbReference>
<dbReference type="InterPro" id="IPR006143">
    <property type="entry name" value="RND_pump_MFP"/>
</dbReference>
<dbReference type="KEGG" id="lrs:PX52LOC_03175"/>
<gene>
    <name evidence="9" type="ORF">PX52LOC_03175</name>
</gene>
<feature type="domain" description="CusB-like beta-barrel" evidence="7">
    <location>
        <begin position="287"/>
        <end position="359"/>
    </location>
</feature>